<accession>D5V0P4</accession>
<name>D5V0P4_ARCNC</name>
<feature type="domain" description="HTH lacI-type" evidence="4">
    <location>
        <begin position="3"/>
        <end position="57"/>
    </location>
</feature>
<dbReference type="HOGENOM" id="CLU_037628_6_0_7"/>
<dbReference type="InterPro" id="IPR000843">
    <property type="entry name" value="HTH_LacI"/>
</dbReference>
<dbReference type="CDD" id="cd01392">
    <property type="entry name" value="HTH_LacI"/>
    <property type="match status" value="1"/>
</dbReference>
<evidence type="ECO:0000313" key="6">
    <source>
        <dbReference type="EMBL" id="ADG93856.1"/>
    </source>
</evidence>
<dbReference type="PROSITE" id="PS50932">
    <property type="entry name" value="HTH_LACI_2"/>
    <property type="match status" value="1"/>
</dbReference>
<reference evidence="6 7" key="1">
    <citation type="journal article" date="2010" name="Stand. Genomic Sci.">
        <title>Complete genome sequence of Arcobacter nitrofigilis type strain (CI).</title>
        <authorList>
            <person name="Pati A."/>
            <person name="Gronow S."/>
            <person name="Lapidus A."/>
            <person name="Copeland A."/>
            <person name="Glavina Del Rio T."/>
            <person name="Nolan M."/>
            <person name="Lucas S."/>
            <person name="Tice H."/>
            <person name="Cheng J.F."/>
            <person name="Han C."/>
            <person name="Chertkov O."/>
            <person name="Bruce D."/>
            <person name="Tapia R."/>
            <person name="Goodwin L."/>
            <person name="Pitluck S."/>
            <person name="Liolios K."/>
            <person name="Ivanova N."/>
            <person name="Mavromatis K."/>
            <person name="Chen A."/>
            <person name="Palaniappan K."/>
            <person name="Land M."/>
            <person name="Hauser L."/>
            <person name="Chang Y.J."/>
            <person name="Jeffries C.D."/>
            <person name="Detter J.C."/>
            <person name="Rohde M."/>
            <person name="Goker M."/>
            <person name="Bristow J."/>
            <person name="Eisen J.A."/>
            <person name="Markowitz V."/>
            <person name="Hugenholtz P."/>
            <person name="Klenk H.P."/>
            <person name="Kyrpides N.C."/>
        </authorList>
    </citation>
    <scope>NUCLEOTIDE SEQUENCE [LARGE SCALE GENOMIC DNA]</scope>
    <source>
        <strain evidence="7">ATCC 33309 / DSM 7299 / CCUG 15893 / LMG 7604 / NCTC 12251 / CI</strain>
    </source>
</reference>
<sequence length="336" mass="36891">MGLTIKDVSKSAGVSIASVSRYINKTGNVSPQTAKKIEHAIEELKFRPNIIGRSLRTGKSKLIGVMLPSLSNPVFSDAMTGIQQLAREYGYTILITNTEYDSSYEESAIEALLSNGVDGLILTVSCEQDSLLLKKLDKEKVPYVLLYNNTLNPNRSIVSIDNAKASEDVAKAFLNLGHRRFGMISISQNLSDRAILRQQAFVNYLNKKGFNKIELIEIDSTEANIEEELKSIYSKANPPTALFCSNDAIALNVISLLKRINIQVPNNVSVIGFDGIKIGELIDPTLSTVVQPSLDMGKEAFKQLLSLIIDNSNPQTILLPYKLKMAGTTSNPPKNQ</sequence>
<dbReference type="InterPro" id="IPR010982">
    <property type="entry name" value="Lambda_DNA-bd_dom_sf"/>
</dbReference>
<keyword evidence="1" id="KW-0805">Transcription regulation</keyword>
<dbReference type="Pfam" id="PF13377">
    <property type="entry name" value="Peripla_BP_3"/>
    <property type="match status" value="1"/>
</dbReference>
<dbReference type="AlphaFoldDB" id="D5V0P4"/>
<evidence type="ECO:0000256" key="2">
    <source>
        <dbReference type="ARBA" id="ARBA00023125"/>
    </source>
</evidence>
<dbReference type="Proteomes" id="UP000000939">
    <property type="component" value="Chromosome"/>
</dbReference>
<dbReference type="KEGG" id="ant:Arnit_2204"/>
<evidence type="ECO:0000259" key="4">
    <source>
        <dbReference type="PROSITE" id="PS50932"/>
    </source>
</evidence>
<dbReference type="InterPro" id="IPR046335">
    <property type="entry name" value="LacI/GalR-like_sensor"/>
</dbReference>
<dbReference type="Gene3D" id="3.40.50.2300">
    <property type="match status" value="2"/>
</dbReference>
<dbReference type="InterPro" id="IPR028082">
    <property type="entry name" value="Peripla_BP_I"/>
</dbReference>
<dbReference type="EMBL" id="CP001999">
    <property type="protein sequence ID" value="ADG93856.1"/>
    <property type="molecule type" value="Genomic_DNA"/>
</dbReference>
<dbReference type="InterPro" id="IPR001387">
    <property type="entry name" value="Cro/C1-type_HTH"/>
</dbReference>
<proteinExistence type="predicted"/>
<dbReference type="PANTHER" id="PTHR30146">
    <property type="entry name" value="LACI-RELATED TRANSCRIPTIONAL REPRESSOR"/>
    <property type="match status" value="1"/>
</dbReference>
<dbReference type="GO" id="GO:0000976">
    <property type="term" value="F:transcription cis-regulatory region binding"/>
    <property type="evidence" value="ECO:0007669"/>
    <property type="project" value="TreeGrafter"/>
</dbReference>
<keyword evidence="2" id="KW-0238">DNA-binding</keyword>
<evidence type="ECO:0000256" key="3">
    <source>
        <dbReference type="ARBA" id="ARBA00023163"/>
    </source>
</evidence>
<feature type="domain" description="HTH cro/C1-type" evidence="5">
    <location>
        <begin position="2"/>
        <end position="51"/>
    </location>
</feature>
<dbReference type="STRING" id="572480.Arnit_2204"/>
<dbReference type="CDD" id="cd06282">
    <property type="entry name" value="PBP1_LacI-like"/>
    <property type="match status" value="1"/>
</dbReference>
<gene>
    <name evidence="6" type="ordered locus">Arnit_2204</name>
</gene>
<dbReference type="SMART" id="SM00354">
    <property type="entry name" value="HTH_LACI"/>
    <property type="match status" value="1"/>
</dbReference>
<dbReference type="Gene3D" id="1.10.260.40">
    <property type="entry name" value="lambda repressor-like DNA-binding domains"/>
    <property type="match status" value="1"/>
</dbReference>
<dbReference type="PANTHER" id="PTHR30146:SF154">
    <property type="entry name" value="TRANSCRIPTION REGULATOR, MEMBER OF GALR FAMILY"/>
    <property type="match status" value="1"/>
</dbReference>
<keyword evidence="3" id="KW-0804">Transcription</keyword>
<organism evidence="6 7">
    <name type="scientific">Arcobacter nitrofigilis (strain ATCC 33309 / DSM 7299 / CCUG 15893 / LMG 7604 / NCTC 12251 / CI)</name>
    <name type="common">Campylobacter nitrofigilis</name>
    <dbReference type="NCBI Taxonomy" id="572480"/>
    <lineage>
        <taxon>Bacteria</taxon>
        <taxon>Pseudomonadati</taxon>
        <taxon>Campylobacterota</taxon>
        <taxon>Epsilonproteobacteria</taxon>
        <taxon>Campylobacterales</taxon>
        <taxon>Arcobacteraceae</taxon>
        <taxon>Arcobacter</taxon>
    </lineage>
</organism>
<dbReference type="RefSeq" id="WP_013136001.1">
    <property type="nucleotide sequence ID" value="NC_014166.1"/>
</dbReference>
<protein>
    <submittedName>
        <fullName evidence="6">Transcriptional regulator, LacI family</fullName>
    </submittedName>
</protein>
<dbReference type="SUPFAM" id="SSF53822">
    <property type="entry name" value="Periplasmic binding protein-like I"/>
    <property type="match status" value="1"/>
</dbReference>
<dbReference type="eggNOG" id="COG1609">
    <property type="taxonomic scope" value="Bacteria"/>
</dbReference>
<evidence type="ECO:0000313" key="7">
    <source>
        <dbReference type="Proteomes" id="UP000000939"/>
    </source>
</evidence>
<dbReference type="Pfam" id="PF00356">
    <property type="entry name" value="LacI"/>
    <property type="match status" value="1"/>
</dbReference>
<dbReference type="GO" id="GO:0003700">
    <property type="term" value="F:DNA-binding transcription factor activity"/>
    <property type="evidence" value="ECO:0007669"/>
    <property type="project" value="TreeGrafter"/>
</dbReference>
<evidence type="ECO:0000259" key="5">
    <source>
        <dbReference type="PROSITE" id="PS50943"/>
    </source>
</evidence>
<dbReference type="PROSITE" id="PS50943">
    <property type="entry name" value="HTH_CROC1"/>
    <property type="match status" value="1"/>
</dbReference>
<keyword evidence="7" id="KW-1185">Reference proteome</keyword>
<evidence type="ECO:0000256" key="1">
    <source>
        <dbReference type="ARBA" id="ARBA00023015"/>
    </source>
</evidence>
<dbReference type="SUPFAM" id="SSF47413">
    <property type="entry name" value="lambda repressor-like DNA-binding domains"/>
    <property type="match status" value="1"/>
</dbReference>